<gene>
    <name evidence="1" type="ORF">HHL23_04485</name>
</gene>
<comment type="caution">
    <text evidence="1">The sequence shown here is derived from an EMBL/GenBank/DDBJ whole genome shotgun (WGS) entry which is preliminary data.</text>
</comment>
<dbReference type="Proteomes" id="UP000544054">
    <property type="component" value="Unassembled WGS sequence"/>
</dbReference>
<dbReference type="RefSeq" id="WP_169233618.1">
    <property type="nucleotide sequence ID" value="NZ_JABBGI010000004.1"/>
</dbReference>
<protein>
    <submittedName>
        <fullName evidence="1">Uncharacterized protein</fullName>
    </submittedName>
</protein>
<organism evidence="1 2">
    <name type="scientific">Chryseobacterium antibioticum</name>
    <dbReference type="NCBI Taxonomy" id="2728847"/>
    <lineage>
        <taxon>Bacteria</taxon>
        <taxon>Pseudomonadati</taxon>
        <taxon>Bacteroidota</taxon>
        <taxon>Flavobacteriia</taxon>
        <taxon>Flavobacteriales</taxon>
        <taxon>Weeksellaceae</taxon>
        <taxon>Chryseobacterium group</taxon>
        <taxon>Chryseobacterium</taxon>
    </lineage>
</organism>
<sequence length="33" mass="3554">MNAQEGQRVSKVQFLATIEQHALAVANAGLEQT</sequence>
<dbReference type="EMBL" id="JABBGI010000004">
    <property type="protein sequence ID" value="NML69049.1"/>
    <property type="molecule type" value="Genomic_DNA"/>
</dbReference>
<accession>A0A7Y0AKP7</accession>
<evidence type="ECO:0000313" key="2">
    <source>
        <dbReference type="Proteomes" id="UP000544054"/>
    </source>
</evidence>
<reference evidence="1 2" key="1">
    <citation type="submission" date="2020-04" db="EMBL/GenBank/DDBJ databases">
        <title>Chryseobacterium sp. RP-3-3 sp. nov., isolated from Jeju soil.</title>
        <authorList>
            <person name="Dahal R.H."/>
        </authorList>
    </citation>
    <scope>NUCLEOTIDE SEQUENCE [LARGE SCALE GENOMIC DNA]</scope>
    <source>
        <strain evidence="1 2">RP-3-3</strain>
    </source>
</reference>
<proteinExistence type="predicted"/>
<name>A0A7Y0AKP7_9FLAO</name>
<keyword evidence="2" id="KW-1185">Reference proteome</keyword>
<evidence type="ECO:0000313" key="1">
    <source>
        <dbReference type="EMBL" id="NML69049.1"/>
    </source>
</evidence>
<dbReference type="AlphaFoldDB" id="A0A7Y0AKP7"/>